<evidence type="ECO:0000259" key="1">
    <source>
        <dbReference type="Pfam" id="PF00350"/>
    </source>
</evidence>
<dbReference type="KEGG" id="pacs:FAZ98_33380"/>
<dbReference type="SUPFAM" id="SSF52540">
    <property type="entry name" value="P-loop containing nucleoside triphosphate hydrolases"/>
    <property type="match status" value="1"/>
</dbReference>
<keyword evidence="3" id="KW-1185">Reference proteome</keyword>
<dbReference type="Pfam" id="PF00350">
    <property type="entry name" value="Dynamin_N"/>
    <property type="match status" value="1"/>
</dbReference>
<dbReference type="EMBL" id="CP046916">
    <property type="protein sequence ID" value="QGZ66648.1"/>
    <property type="molecule type" value="Genomic_DNA"/>
</dbReference>
<organism evidence="2 3">
    <name type="scientific">Paraburkholderia acidisoli</name>
    <dbReference type="NCBI Taxonomy" id="2571748"/>
    <lineage>
        <taxon>Bacteria</taxon>
        <taxon>Pseudomonadati</taxon>
        <taxon>Pseudomonadota</taxon>
        <taxon>Betaproteobacteria</taxon>
        <taxon>Burkholderiales</taxon>
        <taxon>Burkholderiaceae</taxon>
        <taxon>Paraburkholderia</taxon>
    </lineage>
</organism>
<feature type="domain" description="Dynamin N-terminal" evidence="1">
    <location>
        <begin position="162"/>
        <end position="218"/>
    </location>
</feature>
<dbReference type="InterPro" id="IPR045063">
    <property type="entry name" value="Dynamin_N"/>
</dbReference>
<dbReference type="RefSeq" id="WP_158958186.1">
    <property type="nucleotide sequence ID" value="NZ_CP046916.1"/>
</dbReference>
<sequence length="513" mass="56084">MTTAASHEARFLREVDAFEFVARDLDAILHALETWRTQLAADLLAHRLEPAGLPTHSPLAQRTNGIHTLLSESASRWTQQRVSLLPAQSLAQAFDDCALLLVFGKFNAGKSAFCNFLADRFLALGKTVQYFHAEAGDLVETVERFCEGSTETTARLQGVRLGEKLVLLDTPGLHSVTQENAALTRRFMESADAVLWLTSSTSPGQVQELDELGNELRRGKVLMPVVTRSDMYEEDEVDGAICKVLRNKSTATRVEQEADVEARAQEKLRSLGVDVARLESPVSVSAYMARAAGHTPEAMDEAGFERLYEALLTITASTLDYKRRKYAELVLHHLEEDVLGALQRDVLPALGGLRAAAQAALLALDECETRLVNAAWRRSVPMLPALLDAFMEARDVDALSASLARAVDENFAQEAQAQLTDYADAIAQDHSASLPFTEATHFNGETIDYQPLYSALQNAIRDDLMRRSKAACDACRATVERLSEQAAALTASIDSQGSALIALKTPLREGVSS</sequence>
<dbReference type="AlphaFoldDB" id="A0A7Z2GRM0"/>
<name>A0A7Z2GRM0_9BURK</name>
<dbReference type="InterPro" id="IPR027417">
    <property type="entry name" value="P-loop_NTPase"/>
</dbReference>
<reference evidence="2 3" key="1">
    <citation type="submission" date="2019-12" db="EMBL/GenBank/DDBJ databases">
        <title>Paraburkholderia acidiphila 7Q-K02 sp. nov and Paraburkholderia acidisoli DHF22 sp. nov., two strains isolated from forest soil.</title>
        <authorList>
            <person name="Gao Z."/>
            <person name="Qiu L."/>
        </authorList>
    </citation>
    <scope>NUCLEOTIDE SEQUENCE [LARGE SCALE GENOMIC DNA]</scope>
    <source>
        <strain evidence="2 3">DHF22</strain>
    </source>
</reference>
<accession>A0A7Z2GRM0</accession>
<evidence type="ECO:0000313" key="2">
    <source>
        <dbReference type="EMBL" id="QGZ66648.1"/>
    </source>
</evidence>
<dbReference type="Proteomes" id="UP000433577">
    <property type="component" value="Chromosome 4"/>
</dbReference>
<dbReference type="Gene3D" id="3.40.50.300">
    <property type="entry name" value="P-loop containing nucleotide triphosphate hydrolases"/>
    <property type="match status" value="1"/>
</dbReference>
<protein>
    <recommendedName>
        <fullName evidence="1">Dynamin N-terminal domain-containing protein</fullName>
    </recommendedName>
</protein>
<proteinExistence type="predicted"/>
<dbReference type="OrthoDB" id="7230468at2"/>
<evidence type="ECO:0000313" key="3">
    <source>
        <dbReference type="Proteomes" id="UP000433577"/>
    </source>
</evidence>
<gene>
    <name evidence="2" type="ORF">FAZ98_33380</name>
</gene>